<protein>
    <recommendedName>
        <fullName evidence="1">PB1-like domain-containing protein</fullName>
    </recommendedName>
</protein>
<reference evidence="2 3" key="1">
    <citation type="journal article" date="2023" name="Plants (Basel)">
        <title>Bridging the Gap: Combining Genomics and Transcriptomics Approaches to Understand Stylosanthes scabra, an Orphan Legume from the Brazilian Caatinga.</title>
        <authorList>
            <person name="Ferreira-Neto J.R.C."/>
            <person name="da Silva M.D."/>
            <person name="Binneck E."/>
            <person name="de Melo N.F."/>
            <person name="da Silva R.H."/>
            <person name="de Melo A.L.T.M."/>
            <person name="Pandolfi V."/>
            <person name="Bustamante F.O."/>
            <person name="Brasileiro-Vidal A.C."/>
            <person name="Benko-Iseppon A.M."/>
        </authorList>
    </citation>
    <scope>NUCLEOTIDE SEQUENCE [LARGE SCALE GENOMIC DNA]</scope>
    <source>
        <tissue evidence="2">Leaves</tissue>
    </source>
</reference>
<evidence type="ECO:0000313" key="3">
    <source>
        <dbReference type="Proteomes" id="UP001341840"/>
    </source>
</evidence>
<comment type="caution">
    <text evidence="2">The sequence shown here is derived from an EMBL/GenBank/DDBJ whole genome shotgun (WGS) entry which is preliminary data.</text>
</comment>
<evidence type="ECO:0000313" key="2">
    <source>
        <dbReference type="EMBL" id="MED6202407.1"/>
    </source>
</evidence>
<sequence length="182" mass="20824">MFVFFLSIHSWSQRDASQDVFSLRFPESEVKSTGSSDVARAPRFAVAVSLSCCEARESGRVVRTKRAMAFFDITLFHKGYFGYEDSRMKYMGGEKLIVQEQDNDFWSVFEAEEQLRRLGNRVEDIAALWYKDPEVEQLEVGLTQFANDRDVINMVNLGLARGSVELYVVYEGYDDEGIPEIG</sequence>
<gene>
    <name evidence="2" type="ORF">PIB30_105061</name>
</gene>
<dbReference type="EMBL" id="JASCZI010215212">
    <property type="protein sequence ID" value="MED6202407.1"/>
    <property type="molecule type" value="Genomic_DNA"/>
</dbReference>
<proteinExistence type="predicted"/>
<dbReference type="Proteomes" id="UP001341840">
    <property type="component" value="Unassembled WGS sequence"/>
</dbReference>
<name>A0ABU6XW00_9FABA</name>
<evidence type="ECO:0000259" key="1">
    <source>
        <dbReference type="Pfam" id="PF26130"/>
    </source>
</evidence>
<keyword evidence="3" id="KW-1185">Reference proteome</keyword>
<feature type="domain" description="PB1-like" evidence="1">
    <location>
        <begin position="71"/>
        <end position="168"/>
    </location>
</feature>
<dbReference type="Pfam" id="PF26130">
    <property type="entry name" value="PB1-like"/>
    <property type="match status" value="1"/>
</dbReference>
<dbReference type="InterPro" id="IPR058594">
    <property type="entry name" value="PB1-like_dom_pln"/>
</dbReference>
<feature type="non-terminal residue" evidence="2">
    <location>
        <position position="182"/>
    </location>
</feature>
<accession>A0ABU6XW00</accession>
<organism evidence="2 3">
    <name type="scientific">Stylosanthes scabra</name>
    <dbReference type="NCBI Taxonomy" id="79078"/>
    <lineage>
        <taxon>Eukaryota</taxon>
        <taxon>Viridiplantae</taxon>
        <taxon>Streptophyta</taxon>
        <taxon>Embryophyta</taxon>
        <taxon>Tracheophyta</taxon>
        <taxon>Spermatophyta</taxon>
        <taxon>Magnoliopsida</taxon>
        <taxon>eudicotyledons</taxon>
        <taxon>Gunneridae</taxon>
        <taxon>Pentapetalae</taxon>
        <taxon>rosids</taxon>
        <taxon>fabids</taxon>
        <taxon>Fabales</taxon>
        <taxon>Fabaceae</taxon>
        <taxon>Papilionoideae</taxon>
        <taxon>50 kb inversion clade</taxon>
        <taxon>dalbergioids sensu lato</taxon>
        <taxon>Dalbergieae</taxon>
        <taxon>Pterocarpus clade</taxon>
        <taxon>Stylosanthes</taxon>
    </lineage>
</organism>